<dbReference type="EMBL" id="MASU01000002">
    <property type="protein sequence ID" value="PXY38074.1"/>
    <property type="molecule type" value="Genomic_DNA"/>
</dbReference>
<dbReference type="RefSeq" id="WP_110334942.1">
    <property type="nucleotide sequence ID" value="NZ_MASU01000002.1"/>
</dbReference>
<keyword evidence="15" id="KW-1185">Reference proteome</keyword>
<dbReference type="InterPro" id="IPR018044">
    <property type="entry name" value="Peptidase_S11"/>
</dbReference>
<evidence type="ECO:0000256" key="12">
    <source>
        <dbReference type="SAM" id="SignalP"/>
    </source>
</evidence>
<feature type="transmembrane region" description="Helical" evidence="11">
    <location>
        <begin position="381"/>
        <end position="400"/>
    </location>
</feature>
<feature type="compositionally biased region" description="Basic and acidic residues" evidence="10">
    <location>
        <begin position="356"/>
        <end position="365"/>
    </location>
</feature>
<keyword evidence="5" id="KW-0573">Peptidoglycan synthesis</keyword>
<dbReference type="PANTHER" id="PTHR21581">
    <property type="entry name" value="D-ALANYL-D-ALANINE CARBOXYPEPTIDASE"/>
    <property type="match status" value="1"/>
</dbReference>
<evidence type="ECO:0000256" key="2">
    <source>
        <dbReference type="ARBA" id="ARBA00022729"/>
    </source>
</evidence>
<evidence type="ECO:0000256" key="7">
    <source>
        <dbReference type="PIRSR" id="PIRSR618044-1"/>
    </source>
</evidence>
<dbReference type="AlphaFoldDB" id="A0A318LTL6"/>
<evidence type="ECO:0000313" key="15">
    <source>
        <dbReference type="Proteomes" id="UP000247892"/>
    </source>
</evidence>
<keyword evidence="11" id="KW-1133">Transmembrane helix</keyword>
<evidence type="ECO:0000256" key="1">
    <source>
        <dbReference type="ARBA" id="ARBA00007164"/>
    </source>
</evidence>
<dbReference type="Gene3D" id="3.40.710.10">
    <property type="entry name" value="DD-peptidase/beta-lactamase superfamily"/>
    <property type="match status" value="1"/>
</dbReference>
<reference evidence="14 15" key="1">
    <citation type="submission" date="2016-07" db="EMBL/GenBank/DDBJ databases">
        <title>Draft genome sequence of Prauserella sp. YIM 121212, isolated from alkaline soil.</title>
        <authorList>
            <person name="Ruckert C."/>
            <person name="Albersmeier A."/>
            <person name="Jiang C.-L."/>
            <person name="Jiang Y."/>
            <person name="Kalinowski J."/>
            <person name="Schneider O."/>
            <person name="Winkler A."/>
            <person name="Zotchev S.B."/>
        </authorList>
    </citation>
    <scope>NUCLEOTIDE SEQUENCE [LARGE SCALE GENOMIC DNA]</scope>
    <source>
        <strain evidence="14 15">YIM 121212</strain>
    </source>
</reference>
<evidence type="ECO:0000256" key="5">
    <source>
        <dbReference type="ARBA" id="ARBA00022984"/>
    </source>
</evidence>
<dbReference type="GO" id="GO:0071555">
    <property type="term" value="P:cell wall organization"/>
    <property type="evidence" value="ECO:0007669"/>
    <property type="project" value="UniProtKB-KW"/>
</dbReference>
<dbReference type="PANTHER" id="PTHR21581:SF33">
    <property type="entry name" value="D-ALANYL-D-ALANINE CARBOXYPEPTIDASE DACB"/>
    <property type="match status" value="1"/>
</dbReference>
<dbReference type="SUPFAM" id="SSF56601">
    <property type="entry name" value="beta-lactamase/transpeptidase-like"/>
    <property type="match status" value="1"/>
</dbReference>
<dbReference type="InterPro" id="IPR001967">
    <property type="entry name" value="Peptidase_S11_N"/>
</dbReference>
<dbReference type="GO" id="GO:0006508">
    <property type="term" value="P:proteolysis"/>
    <property type="evidence" value="ECO:0007669"/>
    <property type="project" value="InterPro"/>
</dbReference>
<keyword evidence="3" id="KW-0378">Hydrolase</keyword>
<feature type="domain" description="Peptidase S11 D-alanyl-D-alanine carboxypeptidase A N-terminal" evidence="13">
    <location>
        <begin position="95"/>
        <end position="314"/>
    </location>
</feature>
<evidence type="ECO:0000313" key="14">
    <source>
        <dbReference type="EMBL" id="PXY38074.1"/>
    </source>
</evidence>
<feature type="region of interest" description="Disordered" evidence="10">
    <location>
        <begin position="356"/>
        <end position="375"/>
    </location>
</feature>
<comment type="caution">
    <text evidence="14">The sequence shown here is derived from an EMBL/GenBank/DDBJ whole genome shotgun (WGS) entry which is preliminary data.</text>
</comment>
<dbReference type="GO" id="GO:0008360">
    <property type="term" value="P:regulation of cell shape"/>
    <property type="evidence" value="ECO:0007669"/>
    <property type="project" value="UniProtKB-KW"/>
</dbReference>
<feature type="region of interest" description="Disordered" evidence="10">
    <location>
        <begin position="37"/>
        <end position="77"/>
    </location>
</feature>
<evidence type="ECO:0000259" key="13">
    <source>
        <dbReference type="Pfam" id="PF00768"/>
    </source>
</evidence>
<evidence type="ECO:0000256" key="9">
    <source>
        <dbReference type="RuleBase" id="RU004016"/>
    </source>
</evidence>
<keyword evidence="11" id="KW-0812">Transmembrane</keyword>
<dbReference type="GO" id="GO:0009002">
    <property type="term" value="F:serine-type D-Ala-D-Ala carboxypeptidase activity"/>
    <property type="evidence" value="ECO:0007669"/>
    <property type="project" value="InterPro"/>
</dbReference>
<proteinExistence type="inferred from homology"/>
<dbReference type="InterPro" id="IPR012338">
    <property type="entry name" value="Beta-lactam/transpept-like"/>
</dbReference>
<feature type="active site" description="Acyl-ester intermediate" evidence="7">
    <location>
        <position position="124"/>
    </location>
</feature>
<evidence type="ECO:0000256" key="4">
    <source>
        <dbReference type="ARBA" id="ARBA00022960"/>
    </source>
</evidence>
<protein>
    <submittedName>
        <fullName evidence="14">Peptidase M15</fullName>
    </submittedName>
</protein>
<feature type="active site" evidence="7">
    <location>
        <position position="179"/>
    </location>
</feature>
<evidence type="ECO:0000256" key="6">
    <source>
        <dbReference type="ARBA" id="ARBA00023316"/>
    </source>
</evidence>
<comment type="similarity">
    <text evidence="1 9">Belongs to the peptidase S11 family.</text>
</comment>
<dbReference type="Pfam" id="PF00768">
    <property type="entry name" value="Peptidase_S11"/>
    <property type="match status" value="1"/>
</dbReference>
<evidence type="ECO:0000256" key="11">
    <source>
        <dbReference type="SAM" id="Phobius"/>
    </source>
</evidence>
<feature type="signal peptide" evidence="12">
    <location>
        <begin position="1"/>
        <end position="28"/>
    </location>
</feature>
<feature type="binding site" evidence="8">
    <location>
        <position position="285"/>
    </location>
    <ligand>
        <name>substrate</name>
    </ligand>
</feature>
<evidence type="ECO:0000256" key="8">
    <source>
        <dbReference type="PIRSR" id="PIRSR618044-2"/>
    </source>
</evidence>
<dbReference type="PRINTS" id="PR00725">
    <property type="entry name" value="DADACBPTASE1"/>
</dbReference>
<dbReference type="Proteomes" id="UP000247892">
    <property type="component" value="Unassembled WGS sequence"/>
</dbReference>
<gene>
    <name evidence="14" type="ORF">BA062_05660</name>
</gene>
<evidence type="ECO:0000256" key="3">
    <source>
        <dbReference type="ARBA" id="ARBA00022801"/>
    </source>
</evidence>
<feature type="active site" description="Proton acceptor" evidence="7">
    <location>
        <position position="127"/>
    </location>
</feature>
<dbReference type="GO" id="GO:0009252">
    <property type="term" value="P:peptidoglycan biosynthetic process"/>
    <property type="evidence" value="ECO:0007669"/>
    <property type="project" value="UniProtKB-KW"/>
</dbReference>
<dbReference type="OrthoDB" id="3663940at2"/>
<accession>A0A318LTL6</accession>
<name>A0A318LTL6_9PSEU</name>
<keyword evidence="4" id="KW-0133">Cell shape</keyword>
<feature type="compositionally biased region" description="Pro residues" evidence="10">
    <location>
        <begin position="43"/>
        <end position="69"/>
    </location>
</feature>
<sequence length="410" mass="42786">MRSALPVRVLIVTLLSGVLASAGLPALAQSPVAQQAQSCPNELLPPPPVDTSEKPPPGQPSPAPLPVPDEPAGGERMAECGYVVPPTAPAPPEPDTAASWLLQDMDTGEVLAAKDPHGRQRPASLIKTLLALVVIDELSPDHVVVPTVEDASQECTCVGIVAGSRYTVDDLLHALLMRSGNDVAHALGTALGGVPTAVAKMNSLAKRLGAKDTRAATPSGLDGPGMMTSAYDMSLIFGYAMRQPEYADAVGTQHMDFPGGTGRPSYPIYNDNQLWDGYEGFLGGKTGFTDDSRHTYAGAAERDGTRISVIMLRAEQRPVRVSEQARALLDYGFTLAASGADPVGQVTVPDPAEVHEAAASERDSGDVSAASSSATDPFGTTGWIVTLIVILIVAVGLLIGHRKGLLQRPE</sequence>
<feature type="chain" id="PRO_5016320555" evidence="12">
    <location>
        <begin position="29"/>
        <end position="410"/>
    </location>
</feature>
<organism evidence="14 15">
    <name type="scientific">Prauserella flavalba</name>
    <dbReference type="NCBI Taxonomy" id="1477506"/>
    <lineage>
        <taxon>Bacteria</taxon>
        <taxon>Bacillati</taxon>
        <taxon>Actinomycetota</taxon>
        <taxon>Actinomycetes</taxon>
        <taxon>Pseudonocardiales</taxon>
        <taxon>Pseudonocardiaceae</taxon>
        <taxon>Prauserella</taxon>
    </lineage>
</organism>
<keyword evidence="2 12" id="KW-0732">Signal</keyword>
<keyword evidence="11" id="KW-0472">Membrane</keyword>
<evidence type="ECO:0000256" key="10">
    <source>
        <dbReference type="SAM" id="MobiDB-lite"/>
    </source>
</evidence>
<keyword evidence="6" id="KW-0961">Cell wall biogenesis/degradation</keyword>